<keyword evidence="3" id="KW-1185">Reference proteome</keyword>
<organism evidence="2 3">
    <name type="scientific">Aquibacillus albus</name>
    <dbReference type="NCBI Taxonomy" id="1168171"/>
    <lineage>
        <taxon>Bacteria</taxon>
        <taxon>Bacillati</taxon>
        <taxon>Bacillota</taxon>
        <taxon>Bacilli</taxon>
        <taxon>Bacillales</taxon>
        <taxon>Bacillaceae</taxon>
        <taxon>Aquibacillus</taxon>
    </lineage>
</organism>
<accession>A0ABS2MVY7</accession>
<proteinExistence type="predicted"/>
<sequence>MARNNDLKQSANDKQAQLTNVDEDLGKRQRADVRRNLEKNQKK</sequence>
<evidence type="ECO:0000313" key="2">
    <source>
        <dbReference type="EMBL" id="MBM7570016.1"/>
    </source>
</evidence>
<reference evidence="2 3" key="1">
    <citation type="submission" date="2021-01" db="EMBL/GenBank/DDBJ databases">
        <title>Genomic Encyclopedia of Type Strains, Phase IV (KMG-IV): sequencing the most valuable type-strain genomes for metagenomic binning, comparative biology and taxonomic classification.</title>
        <authorList>
            <person name="Goeker M."/>
        </authorList>
    </citation>
    <scope>NUCLEOTIDE SEQUENCE [LARGE SCALE GENOMIC DNA]</scope>
    <source>
        <strain evidence="2 3">DSM 23711</strain>
    </source>
</reference>
<name>A0ABS2MVY7_9BACI</name>
<protein>
    <submittedName>
        <fullName evidence="2">Uncharacterized protein (UPF0254 family)</fullName>
    </submittedName>
</protein>
<dbReference type="EMBL" id="JAFBDR010000002">
    <property type="protein sequence ID" value="MBM7570016.1"/>
    <property type="molecule type" value="Genomic_DNA"/>
</dbReference>
<evidence type="ECO:0000256" key="1">
    <source>
        <dbReference type="SAM" id="MobiDB-lite"/>
    </source>
</evidence>
<gene>
    <name evidence="2" type="ORF">JOC48_000494</name>
</gene>
<feature type="compositionally biased region" description="Basic and acidic residues" evidence="1">
    <location>
        <begin position="24"/>
        <end position="43"/>
    </location>
</feature>
<dbReference type="Proteomes" id="UP001296943">
    <property type="component" value="Unassembled WGS sequence"/>
</dbReference>
<dbReference type="RefSeq" id="WP_275580689.1">
    <property type="nucleotide sequence ID" value="NZ_JAFBDR010000002.1"/>
</dbReference>
<comment type="caution">
    <text evidence="2">The sequence shown here is derived from an EMBL/GenBank/DDBJ whole genome shotgun (WGS) entry which is preliminary data.</text>
</comment>
<evidence type="ECO:0000313" key="3">
    <source>
        <dbReference type="Proteomes" id="UP001296943"/>
    </source>
</evidence>
<feature type="compositionally biased region" description="Polar residues" evidence="1">
    <location>
        <begin position="7"/>
        <end position="20"/>
    </location>
</feature>
<feature type="region of interest" description="Disordered" evidence="1">
    <location>
        <begin position="1"/>
        <end position="43"/>
    </location>
</feature>